<feature type="transmembrane region" description="Helical" evidence="1">
    <location>
        <begin position="72"/>
        <end position="91"/>
    </location>
</feature>
<name>A0A3D8YDS2_9BACT</name>
<dbReference type="Proteomes" id="UP000256373">
    <property type="component" value="Unassembled WGS sequence"/>
</dbReference>
<feature type="transmembrane region" description="Helical" evidence="1">
    <location>
        <begin position="49"/>
        <end position="66"/>
    </location>
</feature>
<reference evidence="3 4" key="1">
    <citation type="submission" date="2018-07" db="EMBL/GenBank/DDBJ databases">
        <title>Dyadobacter roseus sp. nov., isolated from rose rhizosphere soil.</title>
        <authorList>
            <person name="Chen L."/>
        </authorList>
    </citation>
    <scope>NUCLEOTIDE SEQUENCE [LARGE SCALE GENOMIC DNA]</scope>
    <source>
        <strain evidence="3 4">RS19</strain>
    </source>
</reference>
<evidence type="ECO:0000313" key="3">
    <source>
        <dbReference type="EMBL" id="REA62663.1"/>
    </source>
</evidence>
<gene>
    <name evidence="3" type="ORF">DSL64_06990</name>
</gene>
<dbReference type="RefSeq" id="WP_115829960.1">
    <property type="nucleotide sequence ID" value="NZ_QNUL01000004.1"/>
</dbReference>
<keyword evidence="1" id="KW-0812">Transmembrane</keyword>
<dbReference type="InterPro" id="IPR025588">
    <property type="entry name" value="YcxB-like_C"/>
</dbReference>
<evidence type="ECO:0000259" key="2">
    <source>
        <dbReference type="Pfam" id="PF14317"/>
    </source>
</evidence>
<organism evidence="3 4">
    <name type="scientific">Dyadobacter luteus</name>
    <dbReference type="NCBI Taxonomy" id="2259619"/>
    <lineage>
        <taxon>Bacteria</taxon>
        <taxon>Pseudomonadati</taxon>
        <taxon>Bacteroidota</taxon>
        <taxon>Cytophagia</taxon>
        <taxon>Cytophagales</taxon>
        <taxon>Spirosomataceae</taxon>
        <taxon>Dyadobacter</taxon>
    </lineage>
</organism>
<keyword evidence="1" id="KW-1133">Transmembrane helix</keyword>
<proteinExistence type="predicted"/>
<evidence type="ECO:0000313" key="4">
    <source>
        <dbReference type="Proteomes" id="UP000256373"/>
    </source>
</evidence>
<keyword evidence="4" id="KW-1185">Reference proteome</keyword>
<dbReference type="AlphaFoldDB" id="A0A3D8YDS2"/>
<evidence type="ECO:0000256" key="1">
    <source>
        <dbReference type="SAM" id="Phobius"/>
    </source>
</evidence>
<protein>
    <submittedName>
        <fullName evidence="3">YcxB family protein</fullName>
    </submittedName>
</protein>
<dbReference type="EMBL" id="QNUL01000004">
    <property type="protein sequence ID" value="REA62663.1"/>
    <property type="molecule type" value="Genomic_DNA"/>
</dbReference>
<dbReference type="Pfam" id="PF14317">
    <property type="entry name" value="YcxB"/>
    <property type="match status" value="1"/>
</dbReference>
<comment type="caution">
    <text evidence="3">The sequence shown here is derived from an EMBL/GenBank/DDBJ whole genome shotgun (WGS) entry which is preliminary data.</text>
</comment>
<dbReference type="OrthoDB" id="1352552at2"/>
<sequence>MAKVSVNKHQPVYQMPTNPAAVRTKKYALPTKKYITLAMRYFFKTQIKWVLVPVALILINAILGITGVYPNYWVYITVFVGTLLYILFWVIQFTGITQLAQYKPMFEKFSYEFDSRQILMKLNHKEGNIMKWEQILEGYKDKDAYVLVISKGQFVHLPFSIFTSEHDIKVFERILKQKELLKAEK</sequence>
<feature type="domain" description="YcxB-like C-terminal" evidence="2">
    <location>
        <begin position="128"/>
        <end position="174"/>
    </location>
</feature>
<accession>A0A3D8YDS2</accession>
<keyword evidence="1" id="KW-0472">Membrane</keyword>